<keyword evidence="4" id="KW-1185">Reference proteome</keyword>
<dbReference type="GO" id="GO:0044284">
    <property type="term" value="C:mitochondrial crista junction"/>
    <property type="evidence" value="ECO:0007669"/>
    <property type="project" value="TreeGrafter"/>
</dbReference>
<dbReference type="Proteomes" id="UP000284706">
    <property type="component" value="Unassembled WGS sequence"/>
</dbReference>
<dbReference type="InterPro" id="IPR033181">
    <property type="entry name" value="Mic26_fungi"/>
</dbReference>
<keyword evidence="1" id="KW-0999">Mitochondrion inner membrane</keyword>
<evidence type="ECO:0000313" key="4">
    <source>
        <dbReference type="Proteomes" id="UP000284706"/>
    </source>
</evidence>
<evidence type="ECO:0000256" key="1">
    <source>
        <dbReference type="RuleBase" id="RU363021"/>
    </source>
</evidence>
<dbReference type="InParanoid" id="A0A409XYV3"/>
<organism evidence="3 4">
    <name type="scientific">Gymnopilus dilepis</name>
    <dbReference type="NCBI Taxonomy" id="231916"/>
    <lineage>
        <taxon>Eukaryota</taxon>
        <taxon>Fungi</taxon>
        <taxon>Dikarya</taxon>
        <taxon>Basidiomycota</taxon>
        <taxon>Agaricomycotina</taxon>
        <taxon>Agaricomycetes</taxon>
        <taxon>Agaricomycetidae</taxon>
        <taxon>Agaricales</taxon>
        <taxon>Agaricineae</taxon>
        <taxon>Hymenogastraceae</taxon>
        <taxon>Gymnopilus</taxon>
    </lineage>
</organism>
<comment type="subunit">
    <text evidence="1">Component of the mitochondrial contact site and cristae organizing system (MICOS) complex.</text>
</comment>
<dbReference type="AlphaFoldDB" id="A0A409XYV3"/>
<dbReference type="EMBL" id="NHYE01001403">
    <property type="protein sequence ID" value="PPQ95954.1"/>
    <property type="molecule type" value="Genomic_DNA"/>
</dbReference>
<dbReference type="GO" id="GO:0061617">
    <property type="term" value="C:MICOS complex"/>
    <property type="evidence" value="ECO:0007669"/>
    <property type="project" value="UniProtKB-UniRule"/>
</dbReference>
<reference evidence="3 4" key="1">
    <citation type="journal article" date="2018" name="Evol. Lett.">
        <title>Horizontal gene cluster transfer increased hallucinogenic mushroom diversity.</title>
        <authorList>
            <person name="Reynolds H.T."/>
            <person name="Vijayakumar V."/>
            <person name="Gluck-Thaler E."/>
            <person name="Korotkin H.B."/>
            <person name="Matheny P.B."/>
            <person name="Slot J.C."/>
        </authorList>
    </citation>
    <scope>NUCLEOTIDE SEQUENCE [LARGE SCALE GENOMIC DNA]</scope>
    <source>
        <strain evidence="3 4">SRW20</strain>
    </source>
</reference>
<keyword evidence="2" id="KW-0175">Coiled coil</keyword>
<dbReference type="Pfam" id="PF09769">
    <property type="entry name" value="ApoO"/>
    <property type="match status" value="1"/>
</dbReference>
<dbReference type="OrthoDB" id="2399148at2759"/>
<keyword evidence="1" id="KW-0496">Mitochondrion</keyword>
<gene>
    <name evidence="3" type="ORF">CVT26_016120</name>
</gene>
<proteinExistence type="predicted"/>
<evidence type="ECO:0000313" key="3">
    <source>
        <dbReference type="EMBL" id="PPQ95954.1"/>
    </source>
</evidence>
<protein>
    <recommendedName>
        <fullName evidence="1">MICOS complex subunit</fullName>
    </recommendedName>
</protein>
<dbReference type="STRING" id="231916.A0A409XYV3"/>
<comment type="caution">
    <text evidence="3">The sequence shown here is derived from an EMBL/GenBank/DDBJ whole genome shotgun (WGS) entry which is preliminary data.</text>
</comment>
<accession>A0A409XYV3</accession>
<dbReference type="GO" id="GO:0042407">
    <property type="term" value="P:cristae formation"/>
    <property type="evidence" value="ECO:0007669"/>
    <property type="project" value="InterPro"/>
</dbReference>
<name>A0A409XYV3_9AGAR</name>
<dbReference type="PANTHER" id="PTHR28268:SF1">
    <property type="entry name" value="MICOS SUBUNIT MIC26"/>
    <property type="match status" value="1"/>
</dbReference>
<keyword evidence="1" id="KW-0472">Membrane</keyword>
<sequence>MFRAAGKLPRRAFLSAAVAGAVAGIPDPSKLPIYPQPDPEIVLIESPSRLEQEIGVVRRKVIGAYDDAHAHIQGWVSKWIGVEHAVENRVKSIISPDESLTPGLLYVGVATLTGSILARNRLLFRLVLPPTFLVLSANHFLPKTTQNLSDYLGSLEDTYFPTLSQKHEVAKAHTQMTWERVKDATQSGREQINRGATIVVDKVQEATGLKLKETLGWQQKKTEALGRQAETTKDAIVEKLAEKVHQAERTAQSTEDKIVTSAKHFEKKAEEKVGAAEEKVKKTEDVVKSLVRIP</sequence>
<dbReference type="PANTHER" id="PTHR28268">
    <property type="entry name" value="MICOS SUBUNIT MIC26"/>
    <property type="match status" value="1"/>
</dbReference>
<dbReference type="InterPro" id="IPR019166">
    <property type="entry name" value="MIC26/MIC27"/>
</dbReference>
<evidence type="ECO:0000256" key="2">
    <source>
        <dbReference type="SAM" id="Coils"/>
    </source>
</evidence>
<comment type="subcellular location">
    <subcellularLocation>
        <location evidence="1">Mitochondrion inner membrane</location>
    </subcellularLocation>
</comment>
<feature type="coiled-coil region" evidence="2">
    <location>
        <begin position="237"/>
        <end position="286"/>
    </location>
</feature>
<comment type="function">
    <text evidence="1">Component of the MICOS complex, a large protein complex of the mitochondrial inner membrane that plays crucial roles in the maintenance of crista junctions, inner membrane architecture, and formation of contact sites to the outer membrane.</text>
</comment>